<dbReference type="PANTHER" id="PTHR37031:SF2">
    <property type="entry name" value="PHOD-LIKE PHOSPHATASE METALLOPHOSPHATASE DOMAIN-CONTAINING PROTEIN"/>
    <property type="match status" value="1"/>
</dbReference>
<dbReference type="AlphaFoldDB" id="A0A545TJE3"/>
<protein>
    <submittedName>
        <fullName evidence="1">Alkaline phosphatase family protein</fullName>
    </submittedName>
</protein>
<accession>A0A545TJE3</accession>
<evidence type="ECO:0000313" key="1">
    <source>
        <dbReference type="EMBL" id="TQV77352.1"/>
    </source>
</evidence>
<dbReference type="OrthoDB" id="9795624at2"/>
<gene>
    <name evidence="1" type="ORF">FLL45_05250</name>
</gene>
<dbReference type="InterPro" id="IPR029052">
    <property type="entry name" value="Metallo-depent_PP-like"/>
</dbReference>
<dbReference type="InterPro" id="IPR038607">
    <property type="entry name" value="PhoD-like_sf"/>
</dbReference>
<dbReference type="CDD" id="cd07389">
    <property type="entry name" value="MPP_PhoD"/>
    <property type="match status" value="1"/>
</dbReference>
<comment type="caution">
    <text evidence="1">The sequence shown here is derived from an EMBL/GenBank/DDBJ whole genome shotgun (WGS) entry which is preliminary data.</text>
</comment>
<name>A0A545TJE3_9GAMM</name>
<reference evidence="1 2" key="1">
    <citation type="submission" date="2019-06" db="EMBL/GenBank/DDBJ databases">
        <title>Draft genome of Aliikangiella marina GYP-15.</title>
        <authorList>
            <person name="Wang G."/>
        </authorList>
    </citation>
    <scope>NUCLEOTIDE SEQUENCE [LARGE SCALE GENOMIC DNA]</scope>
    <source>
        <strain evidence="1 2">GYP-15</strain>
    </source>
</reference>
<sequence>MSQLPLVLSGPILRKTTPNQVTFWLASSKSISAELSLYPESESAITIPNEQMIKGHQSLQSADSLFINLITIELSEPLPCNQWIGYDLVLVTNDSGDKLTWKDWAPELVYEGRKLPGFLLPSNVKRIMHGSCRKPHHPSEDGLVRADQWLSENDPNGWPSALIMSGDQIYTDDVSTPMLVAIHELIEKLDFPSESFMSAKVFDSSELHKFSPHYNQRETVLPVLNDDERAVKAIFKGARKPVFTSISAQNHLVSLAEVLAMYLLVWSPSCWELLDINLPQNYDETAFNPEKERLIAFRAGLKRVRRLMAHLPCAMIFDDHEITDDWNLNAAWERAAYNHPFSKRIIGNALIGYFLCQGWANAPENFDKKLIEEVQQVLKSPGDTPHEALIDDLLKFPNWHYQWNTSPLILVLDTRTHRWRSERNFNKPSGLMDWEMLSELQQKLLHKEAVILVSPAPIFGVKLIEVIQGIFTWFGKPLVVDSENWMAHPGTANTLINMFRSSKTPKNFVILSGDVHYSFVYHIECRGSKQSSNIWQITSSGIKNEFPKKLLDILDRLNRWLFSPKSPLNWFTKRRSLRVIPHKPIPSSRGERLVNASGMGLVEFNPDGSLLKVTHLNSDGKNIGFEIDEASARWE</sequence>
<dbReference type="Gene3D" id="3.60.21.70">
    <property type="entry name" value="PhoD-like phosphatase"/>
    <property type="match status" value="1"/>
</dbReference>
<proteinExistence type="predicted"/>
<dbReference type="RefSeq" id="WP_142940924.1">
    <property type="nucleotide sequence ID" value="NZ_VIKR01000001.1"/>
</dbReference>
<organism evidence="1 2">
    <name type="scientific">Aliikangiella marina</name>
    <dbReference type="NCBI Taxonomy" id="1712262"/>
    <lineage>
        <taxon>Bacteria</taxon>
        <taxon>Pseudomonadati</taxon>
        <taxon>Pseudomonadota</taxon>
        <taxon>Gammaproteobacteria</taxon>
        <taxon>Oceanospirillales</taxon>
        <taxon>Pleioneaceae</taxon>
        <taxon>Aliikangiella</taxon>
    </lineage>
</organism>
<keyword evidence="2" id="KW-1185">Reference proteome</keyword>
<dbReference type="EMBL" id="VIKR01000001">
    <property type="protein sequence ID" value="TQV77352.1"/>
    <property type="molecule type" value="Genomic_DNA"/>
</dbReference>
<dbReference type="SUPFAM" id="SSF56300">
    <property type="entry name" value="Metallo-dependent phosphatases"/>
    <property type="match status" value="1"/>
</dbReference>
<dbReference type="Proteomes" id="UP000317839">
    <property type="component" value="Unassembled WGS sequence"/>
</dbReference>
<dbReference type="InterPro" id="IPR018946">
    <property type="entry name" value="PhoD-like_MPP"/>
</dbReference>
<evidence type="ECO:0000313" key="2">
    <source>
        <dbReference type="Proteomes" id="UP000317839"/>
    </source>
</evidence>
<dbReference type="PANTHER" id="PTHR37031">
    <property type="entry name" value="METALLOPHOSPHATASE BINDING DOMAIN PROTEIN"/>
    <property type="match status" value="1"/>
</dbReference>